<dbReference type="PANTHER" id="PTHR31793">
    <property type="entry name" value="4-HYDROXYBENZOYL-COA THIOESTERASE FAMILY MEMBER"/>
    <property type="match status" value="1"/>
</dbReference>
<reference evidence="1 2" key="1">
    <citation type="journal article" date="2010" name="Stand. Genomic Sci.">
        <title>Complete genome sequence of Denitrovibrio acetiphilus type strain (N2460).</title>
        <authorList>
            <person name="Kiss H."/>
            <person name="Lang E."/>
            <person name="Lapidus A."/>
            <person name="Copeland A."/>
            <person name="Nolan M."/>
            <person name="Glavina Del Rio T."/>
            <person name="Chen F."/>
            <person name="Lucas S."/>
            <person name="Tice H."/>
            <person name="Cheng J.F."/>
            <person name="Han C."/>
            <person name="Goodwin L."/>
            <person name="Pitluck S."/>
            <person name="Liolios K."/>
            <person name="Pati A."/>
            <person name="Ivanova N."/>
            <person name="Mavromatis K."/>
            <person name="Chen A."/>
            <person name="Palaniappan K."/>
            <person name="Land M."/>
            <person name="Hauser L."/>
            <person name="Chang Y.J."/>
            <person name="Jeffries C.D."/>
            <person name="Detter J.C."/>
            <person name="Brettin T."/>
            <person name="Spring S."/>
            <person name="Rohde M."/>
            <person name="Goker M."/>
            <person name="Woyke T."/>
            <person name="Bristow J."/>
            <person name="Eisen J.A."/>
            <person name="Markowitz V."/>
            <person name="Hugenholtz P."/>
            <person name="Kyrpides N.C."/>
            <person name="Klenk H.P."/>
        </authorList>
    </citation>
    <scope>NUCLEOTIDE SEQUENCE [LARGE SCALE GENOMIC DNA]</scope>
    <source>
        <strain evidence="2">DSM 12809 / NBRC 114555 / N2460</strain>
    </source>
</reference>
<proteinExistence type="predicted"/>
<dbReference type="KEGG" id="dap:Dacet_2765"/>
<dbReference type="InterPro" id="IPR029069">
    <property type="entry name" value="HotDog_dom_sf"/>
</dbReference>
<keyword evidence="2" id="KW-1185">Reference proteome</keyword>
<dbReference type="Proteomes" id="UP000002012">
    <property type="component" value="Chromosome"/>
</dbReference>
<dbReference type="Gene3D" id="3.10.129.10">
    <property type="entry name" value="Hotdog Thioesterase"/>
    <property type="match status" value="1"/>
</dbReference>
<dbReference type="FunCoup" id="D4H5S8">
    <property type="interactions" value="182"/>
</dbReference>
<dbReference type="EMBL" id="CP001968">
    <property type="protein sequence ID" value="ADD69519.1"/>
    <property type="molecule type" value="Genomic_DNA"/>
</dbReference>
<dbReference type="CDD" id="cd00586">
    <property type="entry name" value="4HBT"/>
    <property type="match status" value="1"/>
</dbReference>
<dbReference type="InterPro" id="IPR050563">
    <property type="entry name" value="4-hydroxybenzoyl-CoA_TE"/>
</dbReference>
<gene>
    <name evidence="1" type="ordered locus">Dacet_2765</name>
</gene>
<evidence type="ECO:0000313" key="2">
    <source>
        <dbReference type="Proteomes" id="UP000002012"/>
    </source>
</evidence>
<dbReference type="STRING" id="522772.Dacet_2765"/>
<dbReference type="Pfam" id="PF13279">
    <property type="entry name" value="4HBT_2"/>
    <property type="match status" value="1"/>
</dbReference>
<sequence length="140" mass="16430">MNTGMILTRDVPLQIYAYDVDYMGIVHNIVYLRWLEKIRTDFLNEHYSITDAINTGISPIIAKTEMTYHRPVRITDRAFAHLKVEEIGRSKWVISMEIHVEGELYFRADQSGMFYDINKRRPARTPAHVRELFQQALASK</sequence>
<dbReference type="eggNOG" id="COG0824">
    <property type="taxonomic scope" value="Bacteria"/>
</dbReference>
<protein>
    <submittedName>
        <fullName evidence="1">Thioesterase superfamily protein</fullName>
    </submittedName>
</protein>
<accession>D4H5S8</accession>
<dbReference type="HOGENOM" id="CLU_101141_4_3_0"/>
<dbReference type="OrthoDB" id="9800856at2"/>
<dbReference type="AlphaFoldDB" id="D4H5S8"/>
<organism evidence="1 2">
    <name type="scientific">Denitrovibrio acetiphilus (strain DSM 12809 / NBRC 114555 / N2460)</name>
    <dbReference type="NCBI Taxonomy" id="522772"/>
    <lineage>
        <taxon>Bacteria</taxon>
        <taxon>Pseudomonadati</taxon>
        <taxon>Deferribacterota</taxon>
        <taxon>Deferribacteres</taxon>
        <taxon>Deferribacterales</taxon>
        <taxon>Geovibrionaceae</taxon>
        <taxon>Denitrovibrio</taxon>
    </lineage>
</organism>
<dbReference type="PANTHER" id="PTHR31793:SF24">
    <property type="entry name" value="LONG-CHAIN ACYL-COA THIOESTERASE FADM"/>
    <property type="match status" value="1"/>
</dbReference>
<name>D4H5S8_DENA2</name>
<dbReference type="SUPFAM" id="SSF54637">
    <property type="entry name" value="Thioesterase/thiol ester dehydrase-isomerase"/>
    <property type="match status" value="1"/>
</dbReference>
<dbReference type="GO" id="GO:0047617">
    <property type="term" value="F:fatty acyl-CoA hydrolase activity"/>
    <property type="evidence" value="ECO:0007669"/>
    <property type="project" value="TreeGrafter"/>
</dbReference>
<dbReference type="InParanoid" id="D4H5S8"/>
<evidence type="ECO:0000313" key="1">
    <source>
        <dbReference type="EMBL" id="ADD69519.1"/>
    </source>
</evidence>
<dbReference type="PaxDb" id="522772-Dacet_2765"/>